<dbReference type="InterPro" id="IPR004089">
    <property type="entry name" value="MCPsignal_dom"/>
</dbReference>
<evidence type="ECO:0000259" key="10">
    <source>
        <dbReference type="PROSITE" id="PS50885"/>
    </source>
</evidence>
<feature type="domain" description="Methyl-accepting transducer" evidence="9">
    <location>
        <begin position="264"/>
        <end position="500"/>
    </location>
</feature>
<dbReference type="PROSITE" id="PS50111">
    <property type="entry name" value="CHEMOTAXIS_TRANSDUC_2"/>
    <property type="match status" value="1"/>
</dbReference>
<evidence type="ECO:0000256" key="2">
    <source>
        <dbReference type="ARBA" id="ARBA00022692"/>
    </source>
</evidence>
<evidence type="ECO:0000256" key="5">
    <source>
        <dbReference type="ARBA" id="ARBA00023224"/>
    </source>
</evidence>
<keyword evidence="2 8" id="KW-0812">Transmembrane</keyword>
<name>A0ABX8Z5M1_9NEIS</name>
<dbReference type="Pfam" id="PF12729">
    <property type="entry name" value="4HB_MCP_1"/>
    <property type="match status" value="1"/>
</dbReference>
<keyword evidence="12" id="KW-1185">Reference proteome</keyword>
<dbReference type="SMART" id="SM00304">
    <property type="entry name" value="HAMP"/>
    <property type="match status" value="1"/>
</dbReference>
<dbReference type="PANTHER" id="PTHR32089:SF119">
    <property type="entry name" value="METHYL-ACCEPTING CHEMOTAXIS PROTEIN CTPL"/>
    <property type="match status" value="1"/>
</dbReference>
<evidence type="ECO:0000256" key="8">
    <source>
        <dbReference type="SAM" id="Phobius"/>
    </source>
</evidence>
<dbReference type="CDD" id="cd06225">
    <property type="entry name" value="HAMP"/>
    <property type="match status" value="1"/>
</dbReference>
<feature type="transmembrane region" description="Helical" evidence="8">
    <location>
        <begin position="184"/>
        <end position="206"/>
    </location>
</feature>
<dbReference type="Pfam" id="PF00015">
    <property type="entry name" value="MCPsignal"/>
    <property type="match status" value="1"/>
</dbReference>
<evidence type="ECO:0000256" key="6">
    <source>
        <dbReference type="ARBA" id="ARBA00029447"/>
    </source>
</evidence>
<dbReference type="PRINTS" id="PR00260">
    <property type="entry name" value="CHEMTRNSDUCR"/>
</dbReference>
<evidence type="ECO:0000313" key="12">
    <source>
        <dbReference type="Proteomes" id="UP000825679"/>
    </source>
</evidence>
<protein>
    <submittedName>
        <fullName evidence="11">Methyl-accepting chemotaxis protein</fullName>
    </submittedName>
</protein>
<proteinExistence type="inferred from homology"/>
<feature type="domain" description="HAMP" evidence="10">
    <location>
        <begin position="206"/>
        <end position="259"/>
    </location>
</feature>
<dbReference type="InterPro" id="IPR003660">
    <property type="entry name" value="HAMP_dom"/>
</dbReference>
<reference evidence="11 12" key="1">
    <citation type="submission" date="2021-08" db="EMBL/GenBank/DDBJ databases">
        <title>complete genome sequencing of Deefgea sp. D25.</title>
        <authorList>
            <person name="Bae J.-W."/>
            <person name="Gim D.-H."/>
        </authorList>
    </citation>
    <scope>NUCLEOTIDE SEQUENCE [LARGE SCALE GENOMIC DNA]</scope>
    <source>
        <strain evidence="11 12">D25</strain>
    </source>
</reference>
<sequence length="539" mass="58290">MTIKGKLIVLSAGLLILMMLMGILALQSLEKTNAAFEMTYRDRILPLAELKIVADKYAVDIVDTTHKANHQIFTFDEALRGISAAQAKIQTEWQAYSSTAMTPDEAGMVKATLASMQLADREIDRLEQILASKDAEALNQFARTALYPAIDPVSEHISKLVELQLSEAKKNFELAQGDFANTRMLTIGFIVVALLFGALFSAWVILGMTKKINALRDQLNRATEHQDLTVRVAVHGNDEIDTIALAYNQLSGTMQDLVSNVAQAIETVSRETANLASTSDQVSKATHLGAESTSSMAAAVEQMTVAISHVADNAEDARRIGQATLRRVADGGSSIRQTVIEIRHIDHEVADAASKVAMLGADADKISSVVGVIKEVADQTNLLALNAAIEAARAGEQGRGFAVVADEVRKLAERTAAATVDIQQMVTRIDEASKQAVYASNATVQRAHDCASVADEAGLAIAEINQDVEREDHAIRNIAEALNEQKSSTQLIAQQVEQVAQMTEENTSAVQSMSQSAALLEKMTQSLQTEVNLFRYRSS</sequence>
<evidence type="ECO:0000256" key="1">
    <source>
        <dbReference type="ARBA" id="ARBA00004141"/>
    </source>
</evidence>
<dbReference type="EMBL" id="CP081150">
    <property type="protein sequence ID" value="QZA77871.1"/>
    <property type="molecule type" value="Genomic_DNA"/>
</dbReference>
<dbReference type="Pfam" id="PF00672">
    <property type="entry name" value="HAMP"/>
    <property type="match status" value="1"/>
</dbReference>
<comment type="similarity">
    <text evidence="6">Belongs to the methyl-accepting chemotaxis (MCP) protein family.</text>
</comment>
<evidence type="ECO:0000256" key="3">
    <source>
        <dbReference type="ARBA" id="ARBA00022989"/>
    </source>
</evidence>
<keyword evidence="4 8" id="KW-0472">Membrane</keyword>
<gene>
    <name evidence="11" type="ORF">K4H28_00035</name>
</gene>
<dbReference type="PANTHER" id="PTHR32089">
    <property type="entry name" value="METHYL-ACCEPTING CHEMOTAXIS PROTEIN MCPB"/>
    <property type="match status" value="1"/>
</dbReference>
<evidence type="ECO:0000313" key="11">
    <source>
        <dbReference type="EMBL" id="QZA77871.1"/>
    </source>
</evidence>
<dbReference type="InterPro" id="IPR024478">
    <property type="entry name" value="HlyB_4HB_MCP"/>
</dbReference>
<keyword evidence="3 8" id="KW-1133">Transmembrane helix</keyword>
<keyword evidence="5 7" id="KW-0807">Transducer</keyword>
<evidence type="ECO:0000259" key="9">
    <source>
        <dbReference type="PROSITE" id="PS50111"/>
    </source>
</evidence>
<dbReference type="Proteomes" id="UP000825679">
    <property type="component" value="Chromosome"/>
</dbReference>
<dbReference type="SUPFAM" id="SSF58104">
    <property type="entry name" value="Methyl-accepting chemotaxis protein (MCP) signaling domain"/>
    <property type="match status" value="1"/>
</dbReference>
<comment type="subcellular location">
    <subcellularLocation>
        <location evidence="1">Membrane</location>
        <topology evidence="1">Multi-pass membrane protein</topology>
    </subcellularLocation>
</comment>
<organism evidence="11 12">
    <name type="scientific">Deefgea tanakiae</name>
    <dbReference type="NCBI Taxonomy" id="2865840"/>
    <lineage>
        <taxon>Bacteria</taxon>
        <taxon>Pseudomonadati</taxon>
        <taxon>Pseudomonadota</taxon>
        <taxon>Betaproteobacteria</taxon>
        <taxon>Neisseriales</taxon>
        <taxon>Chitinibacteraceae</taxon>
        <taxon>Deefgea</taxon>
    </lineage>
</organism>
<dbReference type="CDD" id="cd11386">
    <property type="entry name" value="MCP_signal"/>
    <property type="match status" value="1"/>
</dbReference>
<dbReference type="PROSITE" id="PS50885">
    <property type="entry name" value="HAMP"/>
    <property type="match status" value="1"/>
</dbReference>
<dbReference type="RefSeq" id="WP_221006249.1">
    <property type="nucleotide sequence ID" value="NZ_CP081150.1"/>
</dbReference>
<dbReference type="InterPro" id="IPR004090">
    <property type="entry name" value="Chemotax_Me-accpt_rcpt"/>
</dbReference>
<dbReference type="SMART" id="SM00283">
    <property type="entry name" value="MA"/>
    <property type="match status" value="1"/>
</dbReference>
<evidence type="ECO:0000256" key="7">
    <source>
        <dbReference type="PROSITE-ProRule" id="PRU00284"/>
    </source>
</evidence>
<dbReference type="Gene3D" id="1.10.287.950">
    <property type="entry name" value="Methyl-accepting chemotaxis protein"/>
    <property type="match status" value="1"/>
</dbReference>
<accession>A0ABX8Z5M1</accession>
<evidence type="ECO:0000256" key="4">
    <source>
        <dbReference type="ARBA" id="ARBA00023136"/>
    </source>
</evidence>